<sequence>MSMQDLVSPQEIGFRNMANRSYASLQIGIGHGEGTSTQGSIEAEMFESEIPLQQNTYRLASILARNCSTEAG</sequence>
<dbReference type="Gramene" id="Al_scaffold_0007_3175">
    <property type="protein sequence ID" value="Al_scaffold_0007_3175"/>
    <property type="gene ID" value="Al_scaffold_0007_3175"/>
</dbReference>
<dbReference type="HOGENOM" id="CLU_2725633_0_0_1"/>
<dbReference type="Proteomes" id="UP000008694">
    <property type="component" value="Unassembled WGS sequence"/>
</dbReference>
<protein>
    <submittedName>
        <fullName evidence="1">Predicted protein</fullName>
    </submittedName>
</protein>
<keyword evidence="2" id="KW-1185">Reference proteome</keyword>
<reference evidence="2" key="1">
    <citation type="journal article" date="2011" name="Nat. Genet.">
        <title>The Arabidopsis lyrata genome sequence and the basis of rapid genome size change.</title>
        <authorList>
            <person name="Hu T.T."/>
            <person name="Pattyn P."/>
            <person name="Bakker E.G."/>
            <person name="Cao J."/>
            <person name="Cheng J.-F."/>
            <person name="Clark R.M."/>
            <person name="Fahlgren N."/>
            <person name="Fawcett J.A."/>
            <person name="Grimwood J."/>
            <person name="Gundlach H."/>
            <person name="Haberer G."/>
            <person name="Hollister J.D."/>
            <person name="Ossowski S."/>
            <person name="Ottilar R.P."/>
            <person name="Salamov A.A."/>
            <person name="Schneeberger K."/>
            <person name="Spannagl M."/>
            <person name="Wang X."/>
            <person name="Yang L."/>
            <person name="Nasrallah M.E."/>
            <person name="Bergelson J."/>
            <person name="Carrington J.C."/>
            <person name="Gaut B.S."/>
            <person name="Schmutz J."/>
            <person name="Mayer K.F.X."/>
            <person name="Van de Peer Y."/>
            <person name="Grigoriev I.V."/>
            <person name="Nordborg M."/>
            <person name="Weigel D."/>
            <person name="Guo Y.-L."/>
        </authorList>
    </citation>
    <scope>NUCLEOTIDE SEQUENCE [LARGE SCALE GENOMIC DNA]</scope>
    <source>
        <strain evidence="2">cv. MN47</strain>
    </source>
</reference>
<dbReference type="AlphaFoldDB" id="D7MHW3"/>
<evidence type="ECO:0000313" key="1">
    <source>
        <dbReference type="EMBL" id="EFH46710.1"/>
    </source>
</evidence>
<proteinExistence type="predicted"/>
<organism evidence="2">
    <name type="scientific">Arabidopsis lyrata subsp. lyrata</name>
    <name type="common">Lyre-leaved rock-cress</name>
    <dbReference type="NCBI Taxonomy" id="81972"/>
    <lineage>
        <taxon>Eukaryota</taxon>
        <taxon>Viridiplantae</taxon>
        <taxon>Streptophyta</taxon>
        <taxon>Embryophyta</taxon>
        <taxon>Tracheophyta</taxon>
        <taxon>Spermatophyta</taxon>
        <taxon>Magnoliopsida</taxon>
        <taxon>eudicotyledons</taxon>
        <taxon>Gunneridae</taxon>
        <taxon>Pentapetalae</taxon>
        <taxon>rosids</taxon>
        <taxon>malvids</taxon>
        <taxon>Brassicales</taxon>
        <taxon>Brassicaceae</taxon>
        <taxon>Camelineae</taxon>
        <taxon>Arabidopsis</taxon>
    </lineage>
</organism>
<gene>
    <name evidence="1" type="ORF">ARALYDRAFT_659120</name>
</gene>
<name>D7MHW3_ARALL</name>
<dbReference type="EMBL" id="GL348719">
    <property type="protein sequence ID" value="EFH46710.1"/>
    <property type="molecule type" value="Genomic_DNA"/>
</dbReference>
<accession>D7MHW3</accession>
<evidence type="ECO:0000313" key="2">
    <source>
        <dbReference type="Proteomes" id="UP000008694"/>
    </source>
</evidence>